<evidence type="ECO:0000256" key="1">
    <source>
        <dbReference type="SAM" id="Phobius"/>
    </source>
</evidence>
<organism evidence="3 4">
    <name type="scientific">Halosegnis marinus</name>
    <dbReference type="NCBI Taxonomy" id="3034023"/>
    <lineage>
        <taxon>Archaea</taxon>
        <taxon>Methanobacteriati</taxon>
        <taxon>Methanobacteriota</taxon>
        <taxon>Stenosarchaea group</taxon>
        <taxon>Halobacteria</taxon>
        <taxon>Halobacteriales</taxon>
        <taxon>Natronomonadaceae</taxon>
        <taxon>Halosegnis</taxon>
    </lineage>
</organism>
<keyword evidence="1" id="KW-1133">Transmembrane helix</keyword>
<dbReference type="EMBL" id="JBHTAP010000001">
    <property type="protein sequence ID" value="MFC7234835.1"/>
    <property type="molecule type" value="Genomic_DNA"/>
</dbReference>
<feature type="transmembrane region" description="Helical" evidence="1">
    <location>
        <begin position="36"/>
        <end position="55"/>
    </location>
</feature>
<accession>A0ABD5ZN07</accession>
<dbReference type="RefSeq" id="WP_276235857.1">
    <property type="nucleotide sequence ID" value="NZ_CP119802.1"/>
</dbReference>
<reference evidence="3 4" key="1">
    <citation type="journal article" date="2019" name="Int. J. Syst. Evol. Microbiol.">
        <title>The Global Catalogue of Microorganisms (GCM) 10K type strain sequencing project: providing services to taxonomists for standard genome sequencing and annotation.</title>
        <authorList>
            <consortium name="The Broad Institute Genomics Platform"/>
            <consortium name="The Broad Institute Genome Sequencing Center for Infectious Disease"/>
            <person name="Wu L."/>
            <person name="Ma J."/>
        </authorList>
    </citation>
    <scope>NUCLEOTIDE SEQUENCE [LARGE SCALE GENOMIC DNA]</scope>
    <source>
        <strain evidence="3 4">DT85</strain>
    </source>
</reference>
<proteinExistence type="predicted"/>
<dbReference type="AlphaFoldDB" id="A0ABD5ZN07"/>
<feature type="transmembrane region" description="Helical" evidence="1">
    <location>
        <begin position="103"/>
        <end position="124"/>
    </location>
</feature>
<protein>
    <submittedName>
        <fullName evidence="3">Molybdopterin-dependent oxidoreductase</fullName>
    </submittedName>
</protein>
<feature type="transmembrane region" description="Helical" evidence="1">
    <location>
        <begin position="75"/>
        <end position="97"/>
    </location>
</feature>
<comment type="caution">
    <text evidence="3">The sequence shown here is derived from an EMBL/GenBank/DDBJ whole genome shotgun (WGS) entry which is preliminary data.</text>
</comment>
<sequence>MDRALPSGLVDWSLLVGVALLVGTGLASLVARPGDAWLFVVHGGAGVALVGFLGVKLWRVRARVRAGVRARSGTVALSVLLTLLAVAALASGVAWVFGATIPGPWTLLVAHAAVGVVTAVVLVVHLRDRFAPPSRADLTERRGALAWAGMVTVGAAAYRVTDALGTERRYTGSREQGSGEGNRFPVTAWVADDPDPVGADDWTLAVTGLVDEATEYGYGDLPADTAERALLDCTSGWYSDHEWTGVRVGDLLDAAGTGEDAGWVQFRSVTGYRWSLPVEEARDALLATAVDGERLSHGHGFPLRLVAPGRRGFQWVKWVREVRVTRRRDRSEWVAINVSGLGD</sequence>
<keyword evidence="1" id="KW-0472">Membrane</keyword>
<gene>
    <name evidence="3" type="ORF">ACFQJ4_05815</name>
</gene>
<dbReference type="PANTHER" id="PTHR43032">
    <property type="entry name" value="PROTEIN-METHIONINE-SULFOXIDE REDUCTASE"/>
    <property type="match status" value="1"/>
</dbReference>
<evidence type="ECO:0000259" key="2">
    <source>
        <dbReference type="Pfam" id="PF00174"/>
    </source>
</evidence>
<dbReference type="SUPFAM" id="SSF56524">
    <property type="entry name" value="Oxidoreductase molybdopterin-binding domain"/>
    <property type="match status" value="1"/>
</dbReference>
<feature type="transmembrane region" description="Helical" evidence="1">
    <location>
        <begin position="12"/>
        <end position="30"/>
    </location>
</feature>
<dbReference type="Gene3D" id="3.90.420.10">
    <property type="entry name" value="Oxidoreductase, molybdopterin-binding domain"/>
    <property type="match status" value="1"/>
</dbReference>
<evidence type="ECO:0000313" key="3">
    <source>
        <dbReference type="EMBL" id="MFC7234835.1"/>
    </source>
</evidence>
<dbReference type="GeneID" id="79266506"/>
<dbReference type="Proteomes" id="UP001596398">
    <property type="component" value="Unassembled WGS sequence"/>
</dbReference>
<feature type="domain" description="Oxidoreductase molybdopterin-binding" evidence="2">
    <location>
        <begin position="197"/>
        <end position="333"/>
    </location>
</feature>
<dbReference type="InterPro" id="IPR036374">
    <property type="entry name" value="OxRdtase_Mopterin-bd_sf"/>
</dbReference>
<dbReference type="Pfam" id="PF00174">
    <property type="entry name" value="Oxidored_molyb"/>
    <property type="match status" value="1"/>
</dbReference>
<evidence type="ECO:0000313" key="4">
    <source>
        <dbReference type="Proteomes" id="UP001596398"/>
    </source>
</evidence>
<dbReference type="InterPro" id="IPR000572">
    <property type="entry name" value="OxRdtase_Mopterin-bd_dom"/>
</dbReference>
<dbReference type="CDD" id="cd00321">
    <property type="entry name" value="SO_family_Moco"/>
    <property type="match status" value="1"/>
</dbReference>
<name>A0ABD5ZN07_9EURY</name>
<keyword evidence="4" id="KW-1185">Reference proteome</keyword>
<keyword evidence="1" id="KW-0812">Transmembrane</keyword>